<feature type="region of interest" description="Disordered" evidence="4">
    <location>
        <begin position="312"/>
        <end position="348"/>
    </location>
</feature>
<dbReference type="Proteomes" id="UP000011021">
    <property type="component" value="Unassembled WGS sequence"/>
</dbReference>
<sequence>MRRVQRQDATKFFSDRTMKQQAQSIGTDNLAGTGMAAARTMTTMRVRRALAGRKVALVLALGLGLAGCVTTETVDNKGGGRPAGGTAAEGVSSVSSQVSPAEEKRRRARIRLELAVNHYQGGNMPLALQEIDQAIRIDPDYAAAHGMRGLVYAAMNDSEKADANFRQGLKLSPKDPELNNNYGWYLCQTGRQRESIRYFDVAAADHAYTTPAKPLHNAGICLMQMGDESGAEGYLLRAFKVDPSNAVAMYNLAELYLKRGTYDRAKFYSDRLLATYQPTAETLWQGIRVARLGNNTAYAHQLIDQLRRRYPQSPEATRLGQQGGDNEPQTYQGGAPSSNGPHDPENGQ</sequence>
<dbReference type="PROSITE" id="PS50005">
    <property type="entry name" value="TPR"/>
    <property type="match status" value="2"/>
</dbReference>
<proteinExistence type="predicted"/>
<dbReference type="EMBL" id="AEQP01000003">
    <property type="protein sequence ID" value="EFV95381.1"/>
    <property type="molecule type" value="Genomic_DNA"/>
</dbReference>
<keyword evidence="1" id="KW-0677">Repeat</keyword>
<dbReference type="Gene3D" id="1.25.40.10">
    <property type="entry name" value="Tetratricopeptide repeat domain"/>
    <property type="match status" value="1"/>
</dbReference>
<dbReference type="Pfam" id="PF14559">
    <property type="entry name" value="TPR_19"/>
    <property type="match status" value="1"/>
</dbReference>
<dbReference type="InterPro" id="IPR011990">
    <property type="entry name" value="TPR-like_helical_dom_sf"/>
</dbReference>
<dbReference type="STRING" id="887898.HMPREF0551_0869"/>
<evidence type="ECO:0000256" key="2">
    <source>
        <dbReference type="ARBA" id="ARBA00022803"/>
    </source>
</evidence>
<dbReference type="AlphaFoldDB" id="E7RVP8"/>
<protein>
    <submittedName>
        <fullName evidence="5">Type IV pilus biogenesis/stability protein PilW</fullName>
    </submittedName>
</protein>
<dbReference type="HOGENOM" id="CLU_003728_7_0_4"/>
<evidence type="ECO:0000256" key="3">
    <source>
        <dbReference type="PROSITE-ProRule" id="PRU00339"/>
    </source>
</evidence>
<keyword evidence="2 3" id="KW-0802">TPR repeat</keyword>
<dbReference type="NCBIfam" id="TIGR02521">
    <property type="entry name" value="type_IV_pilW"/>
    <property type="match status" value="1"/>
</dbReference>
<dbReference type="eggNOG" id="COG3063">
    <property type="taxonomic scope" value="Bacteria"/>
</dbReference>
<evidence type="ECO:0000256" key="1">
    <source>
        <dbReference type="ARBA" id="ARBA00022737"/>
    </source>
</evidence>
<dbReference type="SMART" id="SM00028">
    <property type="entry name" value="TPR"/>
    <property type="match status" value="4"/>
</dbReference>
<gene>
    <name evidence="5" type="primary">pilF</name>
    <name evidence="5" type="ORF">HMPREF0551_0869</name>
</gene>
<accession>E7RVP8</accession>
<dbReference type="InterPro" id="IPR050498">
    <property type="entry name" value="Ycf3"/>
</dbReference>
<name>E7RVP8_9BURK</name>
<comment type="caution">
    <text evidence="5">The sequence shown here is derived from an EMBL/GenBank/DDBJ whole genome shotgun (WGS) entry which is preliminary data.</text>
</comment>
<evidence type="ECO:0000256" key="4">
    <source>
        <dbReference type="SAM" id="MobiDB-lite"/>
    </source>
</evidence>
<feature type="compositionally biased region" description="Basic and acidic residues" evidence="4">
    <location>
        <begin position="1"/>
        <end position="18"/>
    </location>
</feature>
<reference evidence="5 6" key="1">
    <citation type="submission" date="2010-12" db="EMBL/GenBank/DDBJ databases">
        <authorList>
            <person name="Muzny D."/>
            <person name="Qin X."/>
            <person name="Deng J."/>
            <person name="Jiang H."/>
            <person name="Liu Y."/>
            <person name="Qu J."/>
            <person name="Song X.-Z."/>
            <person name="Zhang L."/>
            <person name="Thornton R."/>
            <person name="Coyle M."/>
            <person name="Francisco L."/>
            <person name="Jackson L."/>
            <person name="Javaid M."/>
            <person name="Korchina V."/>
            <person name="Kovar C."/>
            <person name="Mata R."/>
            <person name="Mathew T."/>
            <person name="Ngo R."/>
            <person name="Nguyen L."/>
            <person name="Nguyen N."/>
            <person name="Okwuonu G."/>
            <person name="Ongeri F."/>
            <person name="Pham C."/>
            <person name="Simmons D."/>
            <person name="Wilczek-Boney K."/>
            <person name="Hale W."/>
            <person name="Jakkamsetti A."/>
            <person name="Pham P."/>
            <person name="Ruth R."/>
            <person name="San Lucas F."/>
            <person name="Warren J."/>
            <person name="Zhang J."/>
            <person name="Zhao Z."/>
            <person name="Zhou C."/>
            <person name="Zhu D."/>
            <person name="Lee S."/>
            <person name="Bess C."/>
            <person name="Blankenburg K."/>
            <person name="Forbes L."/>
            <person name="Fu Q."/>
            <person name="Gubbala S."/>
            <person name="Hirani K."/>
            <person name="Jayaseelan J.C."/>
            <person name="Lara F."/>
            <person name="Munidasa M."/>
            <person name="Palculict T."/>
            <person name="Patil S."/>
            <person name="Pu L.-L."/>
            <person name="Saada N."/>
            <person name="Tang L."/>
            <person name="Weissenberger G."/>
            <person name="Zhu Y."/>
            <person name="Hemphill L."/>
            <person name="Shang Y."/>
            <person name="Youmans B."/>
            <person name="Ayvaz T."/>
            <person name="Ross M."/>
            <person name="Santibanez J."/>
            <person name="Aqrawi P."/>
            <person name="Gross S."/>
            <person name="Joshi V."/>
            <person name="Fowler G."/>
            <person name="Nazareth L."/>
            <person name="Reid J."/>
            <person name="Worley K."/>
            <person name="Petrosino J."/>
            <person name="Highlander S."/>
            <person name="Gibbs R."/>
        </authorList>
    </citation>
    <scope>NUCLEOTIDE SEQUENCE [LARGE SCALE GENOMIC DNA]</scope>
    <source>
        <strain evidence="5 6">ATCC 51599</strain>
    </source>
</reference>
<feature type="compositionally biased region" description="Polar residues" evidence="4">
    <location>
        <begin position="327"/>
        <end position="340"/>
    </location>
</feature>
<dbReference type="PANTHER" id="PTHR44858">
    <property type="entry name" value="TETRATRICOPEPTIDE REPEAT PROTEIN 6"/>
    <property type="match status" value="1"/>
</dbReference>
<feature type="repeat" description="TPR" evidence="3">
    <location>
        <begin position="108"/>
        <end position="141"/>
    </location>
</feature>
<evidence type="ECO:0000313" key="6">
    <source>
        <dbReference type="Proteomes" id="UP000011021"/>
    </source>
</evidence>
<feature type="region of interest" description="Disordered" evidence="4">
    <location>
        <begin position="1"/>
        <end position="26"/>
    </location>
</feature>
<dbReference type="PANTHER" id="PTHR44858:SF1">
    <property type="entry name" value="UDP-N-ACETYLGLUCOSAMINE--PEPTIDE N-ACETYLGLUCOSAMINYLTRANSFERASE SPINDLY-RELATED"/>
    <property type="match status" value="1"/>
</dbReference>
<organism evidence="5 6">
    <name type="scientific">Lautropia mirabilis ATCC 51599</name>
    <dbReference type="NCBI Taxonomy" id="887898"/>
    <lineage>
        <taxon>Bacteria</taxon>
        <taxon>Pseudomonadati</taxon>
        <taxon>Pseudomonadota</taxon>
        <taxon>Betaproteobacteria</taxon>
        <taxon>Burkholderiales</taxon>
        <taxon>Burkholderiaceae</taxon>
        <taxon>Lautropia</taxon>
    </lineage>
</organism>
<dbReference type="Pfam" id="PF13181">
    <property type="entry name" value="TPR_8"/>
    <property type="match status" value="1"/>
</dbReference>
<dbReference type="InterPro" id="IPR013360">
    <property type="entry name" value="Pilus_4_PilW"/>
</dbReference>
<feature type="region of interest" description="Disordered" evidence="4">
    <location>
        <begin position="75"/>
        <end position="104"/>
    </location>
</feature>
<dbReference type="InterPro" id="IPR019734">
    <property type="entry name" value="TPR_rpt"/>
</dbReference>
<keyword evidence="6" id="KW-1185">Reference proteome</keyword>
<evidence type="ECO:0000313" key="5">
    <source>
        <dbReference type="EMBL" id="EFV95381.1"/>
    </source>
</evidence>
<feature type="repeat" description="TPR" evidence="3">
    <location>
        <begin position="142"/>
        <end position="175"/>
    </location>
</feature>
<dbReference type="SUPFAM" id="SSF48452">
    <property type="entry name" value="TPR-like"/>
    <property type="match status" value="1"/>
</dbReference>